<evidence type="ECO:0000313" key="4">
    <source>
        <dbReference type="EMBL" id="GAA4270523.1"/>
    </source>
</evidence>
<keyword evidence="4" id="KW-0378">Hydrolase</keyword>
<comment type="caution">
    <text evidence="4">The sequence shown here is derived from an EMBL/GenBank/DDBJ whole genome shotgun (WGS) entry which is preliminary data.</text>
</comment>
<dbReference type="SUPFAM" id="SSF75005">
    <property type="entry name" value="Arabinanase/levansucrase/invertase"/>
    <property type="match status" value="1"/>
</dbReference>
<dbReference type="RefSeq" id="WP_139002900.1">
    <property type="nucleotide sequence ID" value="NZ_BAABAV010000003.1"/>
</dbReference>
<dbReference type="CDD" id="cd18614">
    <property type="entry name" value="GH130"/>
    <property type="match status" value="1"/>
</dbReference>
<name>A0ABP8EE56_9FLAO</name>
<sequence>MKLKKFAGNPILTPNPKNDWENLVVCNPGVYYDNGKFYMLYRAAGDDEDHVIRFGLAVSEDGENFKRVSDRPVLGPSEDGPDMGCIEDARIVKFDDYYYVTYAYRPFPPGQYWKFAHDEVLTEDHGDHAPHFIKNNMANSALAMTKDFKEWIKLGRITDSNLDDRDVILFPEKINGKYAMLHRPKEWIGEEYGVSKPAVWIRFSDDMLVWKEPSTILIGGIDGGWEEKVGGSTPPLKTDRGWLVLYHGVENGGLGYYRVGAVMLDLEDPTKVIGRTKDYIMEPEFDYEIEGYYKGCVFPTGNMIVDDTLYVYYGGADKYIGLATCDVNELIDFTLSKEQNS</sequence>
<gene>
    <name evidence="4" type="ORF">GCM10022257_26240</name>
</gene>
<reference evidence="5" key="1">
    <citation type="journal article" date="2019" name="Int. J. Syst. Evol. Microbiol.">
        <title>The Global Catalogue of Microorganisms (GCM) 10K type strain sequencing project: providing services to taxonomists for standard genome sequencing and annotation.</title>
        <authorList>
            <consortium name="The Broad Institute Genomics Platform"/>
            <consortium name="The Broad Institute Genome Sequencing Center for Infectious Disease"/>
            <person name="Wu L."/>
            <person name="Ma J."/>
        </authorList>
    </citation>
    <scope>NUCLEOTIDE SEQUENCE [LARGE SCALE GENOMIC DNA]</scope>
    <source>
        <strain evidence="5">JCM 17452</strain>
    </source>
</reference>
<keyword evidence="2" id="KW-0808">Transferase</keyword>
<organism evidence="4 5">
    <name type="scientific">Hyunsoonleella aestuarii</name>
    <dbReference type="NCBI Taxonomy" id="912802"/>
    <lineage>
        <taxon>Bacteria</taxon>
        <taxon>Pseudomonadati</taxon>
        <taxon>Bacteroidota</taxon>
        <taxon>Flavobacteriia</taxon>
        <taxon>Flavobacteriales</taxon>
        <taxon>Flavobacteriaceae</taxon>
    </lineage>
</organism>
<keyword evidence="5" id="KW-1185">Reference proteome</keyword>
<dbReference type="PIRSF" id="PIRSF016202">
    <property type="entry name" value="PH1107"/>
    <property type="match status" value="1"/>
</dbReference>
<keyword evidence="1" id="KW-0328">Glycosyltransferase</keyword>
<dbReference type="GO" id="GO:0016798">
    <property type="term" value="F:hydrolase activity, acting on glycosyl bonds"/>
    <property type="evidence" value="ECO:0007669"/>
    <property type="project" value="UniProtKB-KW"/>
</dbReference>
<dbReference type="PANTHER" id="PTHR34106">
    <property type="entry name" value="GLYCOSIDASE"/>
    <property type="match status" value="1"/>
</dbReference>
<proteinExistence type="inferred from homology"/>
<evidence type="ECO:0000256" key="1">
    <source>
        <dbReference type="ARBA" id="ARBA00022676"/>
    </source>
</evidence>
<accession>A0ABP8EE56</accession>
<dbReference type="Proteomes" id="UP001500027">
    <property type="component" value="Unassembled WGS sequence"/>
</dbReference>
<dbReference type="Pfam" id="PF04041">
    <property type="entry name" value="Glyco_hydro_130"/>
    <property type="match status" value="2"/>
</dbReference>
<comment type="similarity">
    <text evidence="3">Belongs to the glycosyl hydrolase 130 family.</text>
</comment>
<evidence type="ECO:0000256" key="3">
    <source>
        <dbReference type="ARBA" id="ARBA00024356"/>
    </source>
</evidence>
<protein>
    <submittedName>
        <fullName evidence="4">Glycosidase</fullName>
    </submittedName>
</protein>
<keyword evidence="4" id="KW-0326">Glycosidase</keyword>
<dbReference type="Gene3D" id="2.115.10.20">
    <property type="entry name" value="Glycosyl hydrolase domain, family 43"/>
    <property type="match status" value="1"/>
</dbReference>
<dbReference type="InterPro" id="IPR007184">
    <property type="entry name" value="Mannoside_phosphorylase"/>
</dbReference>
<dbReference type="EMBL" id="BAABAV010000003">
    <property type="protein sequence ID" value="GAA4270523.1"/>
    <property type="molecule type" value="Genomic_DNA"/>
</dbReference>
<evidence type="ECO:0000313" key="5">
    <source>
        <dbReference type="Proteomes" id="UP001500027"/>
    </source>
</evidence>
<dbReference type="InterPro" id="IPR023296">
    <property type="entry name" value="Glyco_hydro_beta-prop_sf"/>
</dbReference>
<evidence type="ECO:0000256" key="2">
    <source>
        <dbReference type="ARBA" id="ARBA00022679"/>
    </source>
</evidence>
<dbReference type="PANTHER" id="PTHR34106:SF5">
    <property type="entry name" value="GLYCOSIDASE"/>
    <property type="match status" value="1"/>
</dbReference>